<protein>
    <submittedName>
        <fullName evidence="1">Glycosyltransferase</fullName>
    </submittedName>
</protein>
<dbReference type="GO" id="GO:0016740">
    <property type="term" value="F:transferase activity"/>
    <property type="evidence" value="ECO:0007669"/>
    <property type="project" value="UniProtKB-KW"/>
</dbReference>
<evidence type="ECO:0000313" key="2">
    <source>
        <dbReference type="Proteomes" id="UP000571018"/>
    </source>
</evidence>
<dbReference type="RefSeq" id="WP_218931831.1">
    <property type="nucleotide sequence ID" value="NZ_JACAOA010000043.1"/>
</dbReference>
<gene>
    <name evidence="1" type="ORF">HW423_10320</name>
</gene>
<proteinExistence type="predicted"/>
<keyword evidence="1" id="KW-0808">Transferase</keyword>
<name>A0A839A7X8_9LACT</name>
<dbReference type="InterPro" id="IPR029465">
    <property type="entry name" value="ATPgrasp_TupA"/>
</dbReference>
<dbReference type="EMBL" id="JACAOA010000043">
    <property type="protein sequence ID" value="MBA5730177.1"/>
    <property type="molecule type" value="Genomic_DNA"/>
</dbReference>
<dbReference type="Pfam" id="PF14305">
    <property type="entry name" value="ATPgrasp_TupA"/>
    <property type="match status" value="1"/>
</dbReference>
<organism evidence="1 2">
    <name type="scientific">Ruoffia halotolerans</name>
    <dbReference type="NCBI Taxonomy" id="2748684"/>
    <lineage>
        <taxon>Bacteria</taxon>
        <taxon>Bacillati</taxon>
        <taxon>Bacillota</taxon>
        <taxon>Bacilli</taxon>
        <taxon>Lactobacillales</taxon>
        <taxon>Aerococcaceae</taxon>
        <taxon>Ruoffia</taxon>
    </lineage>
</organism>
<sequence>MNITKYKDYNNLLYFLYIKYKKIKMKVKEYNNKKLDNTEIMKKVQQDYNKFTGKNLDWSKLETYNEKMQWSKINNDVPFKTILSDKYKVRAWVKTAIGEEYLIPILGVWDNYKEIDFDYLPNKFVLKTNNASGSNLIVKDKKNFNSFRAKLFFDMWLSVNFAYLNGFQMQYKRIEPKIIAESFIADSNGELNDFKFLCFDGKPYYCWVDFDRFEDHKRNVYDMDWNLQPWNQHNYSNTDFTIEKPKNFELMKDLVKRLSAGLGQVRVDLYNVDGKIYFGEMTFTNGNGFELIKPDEYNLKLGQLWSLENEKKVNKIESSSKT</sequence>
<dbReference type="AlphaFoldDB" id="A0A839A7X8"/>
<dbReference type="Proteomes" id="UP000571018">
    <property type="component" value="Unassembled WGS sequence"/>
</dbReference>
<reference evidence="1 2" key="1">
    <citation type="submission" date="2020-06" db="EMBL/GenBank/DDBJ databases">
        <title>Reclassification of Facklamia ignava, Facklamia soureckii and Facklami tabacinasalis as Falseniella iganva gen. nov., comb. nov., Hutsoniella ignava gen. nov., comb. nov., and Ruoffia tabacinasalis gen. nov., comb. nov and description of Ruoffia haltotolerans sp. nov., isolated from hypersaline Inland Sea of Qatar.</title>
        <authorList>
            <person name="Fotedar R."/>
            <person name="Sankaranarayanan K."/>
            <person name="Lawson P."/>
            <person name="Caldwell M."/>
            <person name="Zeyara A."/>
            <person name="Al Malki A."/>
            <person name="Ali M."/>
        </authorList>
    </citation>
    <scope>NUCLEOTIDE SEQUENCE [LARGE SCALE GENOMIC DNA]</scope>
    <source>
        <strain evidence="1 2">INB8</strain>
    </source>
</reference>
<comment type="caution">
    <text evidence="1">The sequence shown here is derived from an EMBL/GenBank/DDBJ whole genome shotgun (WGS) entry which is preliminary data.</text>
</comment>
<keyword evidence="2" id="KW-1185">Reference proteome</keyword>
<accession>A0A839A7X8</accession>
<evidence type="ECO:0000313" key="1">
    <source>
        <dbReference type="EMBL" id="MBA5730177.1"/>
    </source>
</evidence>